<sequence length="290" mass="33262">MNTYKFIINALVLLGLFATSCSEKNPLEESSDFYLGISGKDKEIKTALDEELFQRFQKPFNIEVTYRWDGSQTPYNSSNMPPKTHLVIPTMDIVENTFMKPYIEVKDSTIIKKFAPRQFVLYGSPLINPQSNVEIAGQAEGGIKIGLFDINNIDFTVRSELSWFMKTIHHEFVHILNQKVPFTDEFQQITKSSYTGSFNVYTVDDALQRGFISPYSMGAPMEDFAELTSYYLTMSRADFQSMLDRGGAEGRRLLEAKLQIIEAYYRENFSIDLHELQEKSFSSIVKETSK</sequence>
<gene>
    <name evidence="1" type="ORF">M472_10420</name>
</gene>
<dbReference type="Proteomes" id="UP000016584">
    <property type="component" value="Unassembled WGS sequence"/>
</dbReference>
<dbReference type="OrthoDB" id="1113652at2"/>
<evidence type="ECO:0008006" key="3">
    <source>
        <dbReference type="Google" id="ProtNLM"/>
    </source>
</evidence>
<evidence type="ECO:0000313" key="1">
    <source>
        <dbReference type="EMBL" id="ERJ59186.1"/>
    </source>
</evidence>
<comment type="caution">
    <text evidence="1">The sequence shown here is derived from an EMBL/GenBank/DDBJ whole genome shotgun (WGS) entry which is preliminary data.</text>
</comment>
<protein>
    <recommendedName>
        <fullName evidence="3">Substrate import-associated zinc metallohydrolase lipoprotein</fullName>
    </recommendedName>
</protein>
<dbReference type="STRING" id="1346330.M472_10420"/>
<dbReference type="SUPFAM" id="SSF55486">
    <property type="entry name" value="Metalloproteases ('zincins'), catalytic domain"/>
    <property type="match status" value="1"/>
</dbReference>
<dbReference type="eggNOG" id="ENOG502ZA2M">
    <property type="taxonomic scope" value="Bacteria"/>
</dbReference>
<dbReference type="PATRIC" id="fig|1346330.5.peg.2523"/>
<dbReference type="NCBIfam" id="TIGR04549">
    <property type="entry name" value="LP_HExxH_w_tonB"/>
    <property type="match status" value="1"/>
</dbReference>
<dbReference type="EMBL" id="ATDL01000015">
    <property type="protein sequence ID" value="ERJ59186.1"/>
    <property type="molecule type" value="Genomic_DNA"/>
</dbReference>
<dbReference type="InterPro" id="IPR030890">
    <property type="entry name" value="LP_HExxH_w_TonB"/>
</dbReference>
<keyword evidence="2" id="KW-1185">Reference proteome</keyword>
<dbReference type="RefSeq" id="WP_021070680.1">
    <property type="nucleotide sequence ID" value="NZ_ATDL01000015.1"/>
</dbReference>
<name>U2HBR6_9SPHI</name>
<dbReference type="Gene3D" id="3.40.390.70">
    <property type="match status" value="1"/>
</dbReference>
<reference evidence="1 2" key="1">
    <citation type="journal article" date="2013" name="Genome Announc.">
        <title>The Draft Genome Sequence of Sphingomonas paucimobilis Strain HER1398 (Proteobacteria), Host to the Giant PAU Phage, Indicates That It Is a Member of the Genus Sphingobacterium (Bacteroidetes).</title>
        <authorList>
            <person name="White R.A.III."/>
            <person name="Suttle C.A."/>
        </authorList>
    </citation>
    <scope>NUCLEOTIDE SEQUENCE [LARGE SCALE GENOMIC DNA]</scope>
    <source>
        <strain evidence="1 2">HER1398</strain>
    </source>
</reference>
<proteinExistence type="predicted"/>
<organism evidence="1 2">
    <name type="scientific">Sphingobacterium paucimobilis HER1398</name>
    <dbReference type="NCBI Taxonomy" id="1346330"/>
    <lineage>
        <taxon>Bacteria</taxon>
        <taxon>Pseudomonadati</taxon>
        <taxon>Bacteroidota</taxon>
        <taxon>Sphingobacteriia</taxon>
        <taxon>Sphingobacteriales</taxon>
        <taxon>Sphingobacteriaceae</taxon>
        <taxon>Sphingobacterium</taxon>
    </lineage>
</organism>
<evidence type="ECO:0000313" key="2">
    <source>
        <dbReference type="Proteomes" id="UP000016584"/>
    </source>
</evidence>
<dbReference type="AlphaFoldDB" id="U2HBR6"/>
<accession>U2HBR6</accession>
<dbReference type="Pfam" id="PF15890">
    <property type="entry name" value="Peptidase_Mx1"/>
    <property type="match status" value="1"/>
</dbReference>
<dbReference type="PROSITE" id="PS51257">
    <property type="entry name" value="PROKAR_LIPOPROTEIN"/>
    <property type="match status" value="1"/>
</dbReference>